<comment type="caution">
    <text evidence="2">The sequence shown here is derived from an EMBL/GenBank/DDBJ whole genome shotgun (WGS) entry which is preliminary data.</text>
</comment>
<protein>
    <recommendedName>
        <fullName evidence="4">Lipoprotein</fullName>
    </recommendedName>
</protein>
<evidence type="ECO:0000313" key="2">
    <source>
        <dbReference type="EMBL" id="MBO8477843.1"/>
    </source>
</evidence>
<gene>
    <name evidence="2" type="ORF">IAB80_02975</name>
</gene>
<dbReference type="AlphaFoldDB" id="A0A9D9NLU8"/>
<proteinExistence type="predicted"/>
<evidence type="ECO:0000256" key="1">
    <source>
        <dbReference type="SAM" id="SignalP"/>
    </source>
</evidence>
<accession>A0A9D9NLU8</accession>
<sequence length="247" mass="27054">MMKKTLLYMAALLSLFSCKVDDGSVNLVDATSLRSYGNDVVLSYVMNGIDLMRWMVEVDRFGSLSSDEQKESPLYGTVLHLDDNTLEINGGISSQPIRVLTGGKSLLEEGASWRVENFKVSYSVPELNAVVSAAGDRTWEISLEAPLASVEAELTVVLDDTPGFVPFSGEFSVSGRESSPEGYISEFCNDGRCVFGYLESTDENTMPVLDDITGTVAVDIYKDGKRNDWCILTYSKGALEECLTSRD</sequence>
<name>A0A9D9NLU8_9BACT</name>
<feature type="chain" id="PRO_5039413458" description="Lipoprotein" evidence="1">
    <location>
        <begin position="20"/>
        <end position="247"/>
    </location>
</feature>
<evidence type="ECO:0008006" key="4">
    <source>
        <dbReference type="Google" id="ProtNLM"/>
    </source>
</evidence>
<dbReference type="PROSITE" id="PS51257">
    <property type="entry name" value="PROKAR_LIPOPROTEIN"/>
    <property type="match status" value="1"/>
</dbReference>
<organism evidence="2 3">
    <name type="scientific">Candidatus Cryptobacteroides excrementipullorum</name>
    <dbReference type="NCBI Taxonomy" id="2840761"/>
    <lineage>
        <taxon>Bacteria</taxon>
        <taxon>Pseudomonadati</taxon>
        <taxon>Bacteroidota</taxon>
        <taxon>Bacteroidia</taxon>
        <taxon>Bacteroidales</taxon>
        <taxon>Candidatus Cryptobacteroides</taxon>
    </lineage>
</organism>
<reference evidence="2" key="1">
    <citation type="submission" date="2020-10" db="EMBL/GenBank/DDBJ databases">
        <authorList>
            <person name="Gilroy R."/>
        </authorList>
    </citation>
    <scope>NUCLEOTIDE SEQUENCE</scope>
    <source>
        <strain evidence="2">2478</strain>
    </source>
</reference>
<dbReference type="Proteomes" id="UP000823771">
    <property type="component" value="Unassembled WGS sequence"/>
</dbReference>
<dbReference type="EMBL" id="JADILZ010000027">
    <property type="protein sequence ID" value="MBO8477843.1"/>
    <property type="molecule type" value="Genomic_DNA"/>
</dbReference>
<reference evidence="2" key="2">
    <citation type="journal article" date="2021" name="PeerJ">
        <title>Extensive microbial diversity within the chicken gut microbiome revealed by metagenomics and culture.</title>
        <authorList>
            <person name="Gilroy R."/>
            <person name="Ravi A."/>
            <person name="Getino M."/>
            <person name="Pursley I."/>
            <person name="Horton D.L."/>
            <person name="Alikhan N.F."/>
            <person name="Baker D."/>
            <person name="Gharbi K."/>
            <person name="Hall N."/>
            <person name="Watson M."/>
            <person name="Adriaenssens E.M."/>
            <person name="Foster-Nyarko E."/>
            <person name="Jarju S."/>
            <person name="Secka A."/>
            <person name="Antonio M."/>
            <person name="Oren A."/>
            <person name="Chaudhuri R.R."/>
            <person name="La Ragione R."/>
            <person name="Hildebrand F."/>
            <person name="Pallen M.J."/>
        </authorList>
    </citation>
    <scope>NUCLEOTIDE SEQUENCE</scope>
    <source>
        <strain evidence="2">2478</strain>
    </source>
</reference>
<keyword evidence="1" id="KW-0732">Signal</keyword>
<evidence type="ECO:0000313" key="3">
    <source>
        <dbReference type="Proteomes" id="UP000823771"/>
    </source>
</evidence>
<feature type="signal peptide" evidence="1">
    <location>
        <begin position="1"/>
        <end position="19"/>
    </location>
</feature>